<comment type="similarity">
    <text evidence="1 4">Belongs to the transferase hexapeptide repeat family.</text>
</comment>
<dbReference type="GO" id="GO:0009001">
    <property type="term" value="F:serine O-acetyltransferase activity"/>
    <property type="evidence" value="ECO:0007669"/>
    <property type="project" value="UniProtKB-EC"/>
</dbReference>
<keyword evidence="2 4" id="KW-0808">Transferase</keyword>
<dbReference type="GO" id="GO:0006535">
    <property type="term" value="P:cysteine biosynthetic process from serine"/>
    <property type="evidence" value="ECO:0007669"/>
    <property type="project" value="InterPro"/>
</dbReference>
<dbReference type="PANTHER" id="PTHR42811">
    <property type="entry name" value="SERINE ACETYLTRANSFERASE"/>
    <property type="match status" value="1"/>
</dbReference>
<keyword evidence="6" id="KW-1185">Reference proteome</keyword>
<evidence type="ECO:0000313" key="5">
    <source>
        <dbReference type="EMBL" id="GGK29037.1"/>
    </source>
</evidence>
<dbReference type="Gene3D" id="2.160.10.10">
    <property type="entry name" value="Hexapeptide repeat proteins"/>
    <property type="match status" value="1"/>
</dbReference>
<reference evidence="5" key="1">
    <citation type="journal article" date="2014" name="Int. J. Syst. Evol. Microbiol.">
        <title>Complete genome sequence of Corynebacterium casei LMG S-19264T (=DSM 44701T), isolated from a smear-ripened cheese.</title>
        <authorList>
            <consortium name="US DOE Joint Genome Institute (JGI-PGF)"/>
            <person name="Walter F."/>
            <person name="Albersmeier A."/>
            <person name="Kalinowski J."/>
            <person name="Ruckert C."/>
        </authorList>
    </citation>
    <scope>NUCLEOTIDE SEQUENCE</scope>
    <source>
        <strain evidence="5">JCM 12862</strain>
    </source>
</reference>
<dbReference type="Proteomes" id="UP000612329">
    <property type="component" value="Unassembled WGS sequence"/>
</dbReference>
<dbReference type="EMBL" id="BMNR01000005">
    <property type="protein sequence ID" value="GGK29037.1"/>
    <property type="molecule type" value="Genomic_DNA"/>
</dbReference>
<comment type="caution">
    <text evidence="5">The sequence shown here is derived from an EMBL/GenBank/DDBJ whole genome shotgun (WGS) entry which is preliminary data.</text>
</comment>
<name>A0A8J3BUC9_9FLAO</name>
<proteinExistence type="inferred from homology"/>
<dbReference type="Pfam" id="PF00132">
    <property type="entry name" value="Hexapep"/>
    <property type="match status" value="1"/>
</dbReference>
<sequence length="194" mass="21794">MKQLLFGLYKLFLMPHLILYWVSKNKNTINEDLNRWSEEKKIKKSNIGLLLHFLTHSKDFRTVFYFRINSPLKHVLNIYCRKENNFTIDMNTKLGGGIVTGHPYCTVLNAISIGKNFYVNHLVTIGEIEGKKPTIGDNVSVYTGAIIIGDITIGNNCQIGAGSVVTKSIPDNCVVVGNPARIIKQNGKRIKANM</sequence>
<gene>
    <name evidence="5" type="ORF">GCM10007962_24090</name>
</gene>
<dbReference type="PIRSF" id="PIRSF000441">
    <property type="entry name" value="CysE"/>
    <property type="match status" value="1"/>
</dbReference>
<reference evidence="5" key="2">
    <citation type="submission" date="2020-09" db="EMBL/GenBank/DDBJ databases">
        <authorList>
            <person name="Sun Q."/>
            <person name="Ohkuma M."/>
        </authorList>
    </citation>
    <scope>NUCLEOTIDE SEQUENCE</scope>
    <source>
        <strain evidence="5">JCM 12862</strain>
    </source>
</reference>
<organism evidence="5 6">
    <name type="scientific">Yeosuana aromativorans</name>
    <dbReference type="NCBI Taxonomy" id="288019"/>
    <lineage>
        <taxon>Bacteria</taxon>
        <taxon>Pseudomonadati</taxon>
        <taxon>Bacteroidota</taxon>
        <taxon>Flavobacteriia</taxon>
        <taxon>Flavobacteriales</taxon>
        <taxon>Flavobacteriaceae</taxon>
        <taxon>Yeosuana</taxon>
    </lineage>
</organism>
<evidence type="ECO:0000256" key="1">
    <source>
        <dbReference type="ARBA" id="ARBA00007274"/>
    </source>
</evidence>
<dbReference type="InterPro" id="IPR005881">
    <property type="entry name" value="Ser_O-AcTrfase"/>
</dbReference>
<dbReference type="AlphaFoldDB" id="A0A8J3BUC9"/>
<dbReference type="InterPro" id="IPR045304">
    <property type="entry name" value="LbH_SAT"/>
</dbReference>
<dbReference type="InterPro" id="IPR001451">
    <property type="entry name" value="Hexapep"/>
</dbReference>
<protein>
    <recommendedName>
        <fullName evidence="4">Serine acetyltransferase</fullName>
        <ecNumber evidence="4">2.3.1.30</ecNumber>
    </recommendedName>
</protein>
<evidence type="ECO:0000256" key="2">
    <source>
        <dbReference type="ARBA" id="ARBA00022679"/>
    </source>
</evidence>
<dbReference type="SUPFAM" id="SSF51161">
    <property type="entry name" value="Trimeric LpxA-like enzymes"/>
    <property type="match status" value="1"/>
</dbReference>
<dbReference type="InterPro" id="IPR011004">
    <property type="entry name" value="Trimer_LpxA-like_sf"/>
</dbReference>
<evidence type="ECO:0000256" key="3">
    <source>
        <dbReference type="ARBA" id="ARBA00023315"/>
    </source>
</evidence>
<dbReference type="EC" id="2.3.1.30" evidence="4"/>
<comment type="catalytic activity">
    <reaction evidence="4">
        <text>L-serine + acetyl-CoA = O-acetyl-L-serine + CoA</text>
        <dbReference type="Rhea" id="RHEA:24560"/>
        <dbReference type="ChEBI" id="CHEBI:33384"/>
        <dbReference type="ChEBI" id="CHEBI:57287"/>
        <dbReference type="ChEBI" id="CHEBI:57288"/>
        <dbReference type="ChEBI" id="CHEBI:58340"/>
        <dbReference type="EC" id="2.3.1.30"/>
    </reaction>
</comment>
<keyword evidence="3 4" id="KW-0012">Acyltransferase</keyword>
<evidence type="ECO:0000256" key="4">
    <source>
        <dbReference type="PIRNR" id="PIRNR000441"/>
    </source>
</evidence>
<dbReference type="GO" id="GO:0005737">
    <property type="term" value="C:cytoplasm"/>
    <property type="evidence" value="ECO:0007669"/>
    <property type="project" value="InterPro"/>
</dbReference>
<evidence type="ECO:0000313" key="6">
    <source>
        <dbReference type="Proteomes" id="UP000612329"/>
    </source>
</evidence>
<accession>A0A8J3BUC9</accession>
<dbReference type="CDD" id="cd03354">
    <property type="entry name" value="LbH_SAT"/>
    <property type="match status" value="1"/>
</dbReference>